<keyword evidence="1" id="KW-0812">Transmembrane</keyword>
<protein>
    <recommendedName>
        <fullName evidence="4">PepSY domain-containing protein</fullName>
    </recommendedName>
</protein>
<dbReference type="InterPro" id="IPR005625">
    <property type="entry name" value="PepSY-ass_TM"/>
</dbReference>
<dbReference type="AlphaFoldDB" id="A0A2S7U4D4"/>
<proteinExistence type="predicted"/>
<dbReference type="OrthoDB" id="9204737at2"/>
<evidence type="ECO:0000313" key="3">
    <source>
        <dbReference type="Proteomes" id="UP000239907"/>
    </source>
</evidence>
<keyword evidence="1" id="KW-1133">Transmembrane helix</keyword>
<evidence type="ECO:0008006" key="4">
    <source>
        <dbReference type="Google" id="ProtNLM"/>
    </source>
</evidence>
<dbReference type="RefSeq" id="WP_105044391.1">
    <property type="nucleotide sequence ID" value="NZ_MQWA01000001.1"/>
</dbReference>
<keyword evidence="1" id="KW-0472">Membrane</keyword>
<sequence length="270" mass="29404">MSDSDTTSGSAASFQVGCSVVCDVVRKPKRKKRKSRSLHRLLGMISALPLVWVLLTGLVLNHSEDFGLDSVELESPLILSAYGMTPAGGAESLVLHGHSITSWDGVVFFDQRPLDLEGEIITALPMGDGMAIVSDSTVLRVDFEGSVIEKLDELSLPSIPLLEAGIFDGKMALRSSDSWHVADADWIEFSAISETVTPIRLQPLEDGDLKEALRSRWSGGGVSLSRFVLDLHAGNFLGSFAAYFYDFVVLCTLWLIATGIILQYRTNRRG</sequence>
<reference evidence="2 3" key="1">
    <citation type="submission" date="2016-12" db="EMBL/GenBank/DDBJ databases">
        <title>Study of bacterial adaptation to deep sea.</title>
        <authorList>
            <person name="Song J."/>
            <person name="Yoshizawa S."/>
            <person name="Kogure K."/>
        </authorList>
    </citation>
    <scope>NUCLEOTIDE SEQUENCE [LARGE SCALE GENOMIC DNA]</scope>
    <source>
        <strain evidence="2 3">SAORIC-165</strain>
    </source>
</reference>
<gene>
    <name evidence="2" type="ORF">BSZ32_16235</name>
</gene>
<evidence type="ECO:0000256" key="1">
    <source>
        <dbReference type="SAM" id="Phobius"/>
    </source>
</evidence>
<dbReference type="EMBL" id="MQWA01000001">
    <property type="protein sequence ID" value="PQJ29878.1"/>
    <property type="molecule type" value="Genomic_DNA"/>
</dbReference>
<name>A0A2S7U4D4_9BACT</name>
<comment type="caution">
    <text evidence="2">The sequence shown here is derived from an EMBL/GenBank/DDBJ whole genome shotgun (WGS) entry which is preliminary data.</text>
</comment>
<feature type="transmembrane region" description="Helical" evidence="1">
    <location>
        <begin position="38"/>
        <end position="60"/>
    </location>
</feature>
<feature type="transmembrane region" description="Helical" evidence="1">
    <location>
        <begin position="240"/>
        <end position="262"/>
    </location>
</feature>
<keyword evidence="3" id="KW-1185">Reference proteome</keyword>
<dbReference type="Proteomes" id="UP000239907">
    <property type="component" value="Unassembled WGS sequence"/>
</dbReference>
<organism evidence="2 3">
    <name type="scientific">Rubritalea profundi</name>
    <dbReference type="NCBI Taxonomy" id="1658618"/>
    <lineage>
        <taxon>Bacteria</taxon>
        <taxon>Pseudomonadati</taxon>
        <taxon>Verrucomicrobiota</taxon>
        <taxon>Verrucomicrobiia</taxon>
        <taxon>Verrucomicrobiales</taxon>
        <taxon>Rubritaleaceae</taxon>
        <taxon>Rubritalea</taxon>
    </lineage>
</organism>
<accession>A0A2S7U4D4</accession>
<evidence type="ECO:0000313" key="2">
    <source>
        <dbReference type="EMBL" id="PQJ29878.1"/>
    </source>
</evidence>
<dbReference type="Pfam" id="PF03929">
    <property type="entry name" value="PepSY_TM"/>
    <property type="match status" value="1"/>
</dbReference>